<dbReference type="EMBL" id="GG665005">
    <property type="protein sequence ID" value="KNG74795.1"/>
    <property type="molecule type" value="Genomic_DNA"/>
</dbReference>
<keyword evidence="1" id="KW-0175">Coiled coil</keyword>
<keyword evidence="3" id="KW-0732">Signal</keyword>
<protein>
    <submittedName>
        <fullName evidence="4">Rifin</fullName>
    </submittedName>
</protein>
<name>A0A0L1I6E6_PLAFA</name>
<keyword evidence="2" id="KW-0472">Membrane</keyword>
<feature type="signal peptide" evidence="3">
    <location>
        <begin position="1"/>
        <end position="24"/>
    </location>
</feature>
<accession>A0A0L1I6E6</accession>
<dbReference type="Proteomes" id="UP000054562">
    <property type="component" value="Unassembled WGS sequence"/>
</dbReference>
<reference evidence="5" key="1">
    <citation type="submission" date="2015-07" db="EMBL/GenBank/DDBJ databases">
        <title>Annotation of Plasmodium falciparum IGH-CR14.</title>
        <authorList>
            <consortium name="The Broad Institute Genome Sequencing Platform"/>
            <person name="Volkman S.K."/>
            <person name="Neafsey D.E."/>
            <person name="Dash A.P."/>
            <person name="Chitnis C.E."/>
            <person name="Hartl D.L."/>
            <person name="Young S.K."/>
            <person name="Zeng Q."/>
            <person name="Koehrsen M."/>
            <person name="Alvarado L."/>
            <person name="Berlin A."/>
            <person name="Borenstein D."/>
            <person name="Chapman S.B."/>
            <person name="Chen Z."/>
            <person name="Engels R."/>
            <person name="Freedman E."/>
            <person name="Gellesch M."/>
            <person name="Goldberg J."/>
            <person name="Griggs A."/>
            <person name="Gujja S."/>
            <person name="Heilman E.R."/>
            <person name="Heiman D.I."/>
            <person name="Howarth C."/>
            <person name="Jen D."/>
            <person name="Larson L."/>
            <person name="Mehta T."/>
            <person name="Neiman D."/>
            <person name="Park D."/>
            <person name="Pearson M."/>
            <person name="Roberts A."/>
            <person name="Saif S."/>
            <person name="Shea T."/>
            <person name="Shenoy N."/>
            <person name="Sisk P."/>
            <person name="Stolte C."/>
            <person name="Sykes S."/>
            <person name="Walk T."/>
            <person name="White J."/>
            <person name="Yandava C."/>
            <person name="Haas B."/>
            <person name="Henn M.R."/>
            <person name="Nusbaum C."/>
            <person name="Birren B."/>
        </authorList>
    </citation>
    <scope>NUCLEOTIDE SEQUENCE [LARGE SCALE GENOMIC DNA]</scope>
    <source>
        <strain evidence="5">IGH-CR14</strain>
    </source>
</reference>
<dbReference type="NCBIfam" id="TIGR01477">
    <property type="entry name" value="RIFIN"/>
    <property type="match status" value="1"/>
</dbReference>
<dbReference type="InterPro" id="IPR006373">
    <property type="entry name" value="VSA_Rifin"/>
</dbReference>
<organism evidence="4 5">
    <name type="scientific">Plasmodium falciparum IGH-CR14</name>
    <dbReference type="NCBI Taxonomy" id="580059"/>
    <lineage>
        <taxon>Eukaryota</taxon>
        <taxon>Sar</taxon>
        <taxon>Alveolata</taxon>
        <taxon>Apicomplexa</taxon>
        <taxon>Aconoidasida</taxon>
        <taxon>Haemosporida</taxon>
        <taxon>Plasmodiidae</taxon>
        <taxon>Plasmodium</taxon>
        <taxon>Plasmodium (Laverania)</taxon>
    </lineage>
</organism>
<evidence type="ECO:0000313" key="5">
    <source>
        <dbReference type="Proteomes" id="UP000054562"/>
    </source>
</evidence>
<evidence type="ECO:0000256" key="1">
    <source>
        <dbReference type="SAM" id="Coils"/>
    </source>
</evidence>
<evidence type="ECO:0000256" key="2">
    <source>
        <dbReference type="SAM" id="Phobius"/>
    </source>
</evidence>
<dbReference type="Pfam" id="PF02009">
    <property type="entry name" value="RIFIN"/>
    <property type="match status" value="1"/>
</dbReference>
<keyword evidence="2" id="KW-1133">Transmembrane helix</keyword>
<dbReference type="OrthoDB" id="379111at2759"/>
<gene>
    <name evidence="4" type="ORF">PFMG_00990</name>
</gene>
<reference evidence="5" key="2">
    <citation type="submission" date="2015-07" db="EMBL/GenBank/DDBJ databases">
        <title>The genome sequence of Plasmodium falciparum IGH-CR14.</title>
        <authorList>
            <consortium name="The Broad Institute Genome Sequencing Platform"/>
            <person name="Volkman S.K."/>
            <person name="Neafsey D.E."/>
            <person name="Dash A.P."/>
            <person name="Chitnis C.E."/>
            <person name="Hartl D.L."/>
            <person name="Young S.K."/>
            <person name="Kodira C.D."/>
            <person name="Zeng Q."/>
            <person name="Koehrsen M."/>
            <person name="Godfrey P."/>
            <person name="Alvarado L."/>
            <person name="Berlin A."/>
            <person name="Borenstein D."/>
            <person name="Chen Z."/>
            <person name="Engels R."/>
            <person name="Freedman E."/>
            <person name="Gellesch M."/>
            <person name="Goldberg J."/>
            <person name="Griggs A."/>
            <person name="Gujja S."/>
            <person name="Heiman D."/>
            <person name="Hepburn T."/>
            <person name="Howarth C."/>
            <person name="Jen D."/>
            <person name="Larson L."/>
            <person name="Lewis B."/>
            <person name="Mehta T."/>
            <person name="Park D."/>
            <person name="Pearson M."/>
            <person name="Roberts A."/>
            <person name="Saif S."/>
            <person name="Shea T."/>
            <person name="Shenoy N."/>
            <person name="Sisk P."/>
            <person name="Stolte C."/>
            <person name="Sykes S."/>
            <person name="Walk T."/>
            <person name="White J."/>
            <person name="Yandava C."/>
            <person name="Wirth D.F."/>
            <person name="Nusbaum C."/>
            <person name="Birren B."/>
        </authorList>
    </citation>
    <scope>NUCLEOTIDE SEQUENCE [LARGE SCALE GENOMIC DNA]</scope>
    <source>
        <strain evidence="5">IGH-CR14</strain>
    </source>
</reference>
<feature type="transmembrane region" description="Helical" evidence="2">
    <location>
        <begin position="305"/>
        <end position="327"/>
    </location>
</feature>
<proteinExistence type="predicted"/>
<feature type="coiled-coil region" evidence="1">
    <location>
        <begin position="68"/>
        <end position="95"/>
    </location>
</feature>
<dbReference type="AlphaFoldDB" id="A0A0L1I6E6"/>
<keyword evidence="2" id="KW-0812">Transmembrane</keyword>
<evidence type="ECO:0000313" key="4">
    <source>
        <dbReference type="EMBL" id="KNG74795.1"/>
    </source>
</evidence>
<evidence type="ECO:0000256" key="3">
    <source>
        <dbReference type="SAM" id="SignalP"/>
    </source>
</evidence>
<feature type="chain" id="PRO_5005552359" evidence="3">
    <location>
        <begin position="25"/>
        <end position="347"/>
    </location>
</feature>
<sequence>MKVHYTNILLFYFPLNILWSSSYVHNKNKPYITPHTPTTTSRVLSECDIQTSIYDNDPEMRSVKENFDRQASQRFEEYEERMSEQRQKCKEQCEKDIQQIILKDKVQKSLEEKVEKGCLMCACGLGGVATSVGLLGTAVVNELKRTAMAAAIDAAIDGGASKGAVEGAAAGVEALVQGIKSEFLMDSISGTVLKTFFHATNYTKETLISEAVYIEYRATCVPSLASVGADKPMCTTFEKLGLVPDKIAVQVSTPDSIKRTVETIVSRAKIIAGTTEERITENVTAEGIKINIAEVNAIYASCQNAIIASTVAMLIIVLVMVIIYLILRYRRKKKMKKKLQYIKLLKE</sequence>